<dbReference type="Pfam" id="PF14550">
    <property type="entry name" value="Peptidase_S78_2"/>
    <property type="match status" value="1"/>
</dbReference>
<feature type="domain" description="Phage-like element PBSX protein XkdF" evidence="2">
    <location>
        <begin position="102"/>
        <end position="208"/>
    </location>
</feature>
<accession>B0VF67</accession>
<dbReference type="eggNOG" id="ENOG502ZF8E">
    <property type="taxonomic scope" value="Bacteria"/>
</dbReference>
<dbReference type="AlphaFoldDB" id="B0VF67"/>
<proteinExistence type="predicted"/>
<evidence type="ECO:0000313" key="4">
    <source>
        <dbReference type="Proteomes" id="UP000002019"/>
    </source>
</evidence>
<dbReference type="HOGENOM" id="CLU_445992_0_0_0"/>
<dbReference type="STRING" id="459349.CLOAM0210"/>
<dbReference type="InterPro" id="IPR027924">
    <property type="entry name" value="XkdF"/>
</dbReference>
<protein>
    <recommendedName>
        <fullName evidence="2">Phage-like element PBSX protein XkdF domain-containing protein</fullName>
    </recommendedName>
</protein>
<reference evidence="3 4" key="1">
    <citation type="journal article" date="2008" name="J. Bacteriol.">
        <title>'Candidatus Cloacamonas acidaminovorans': genome sequence reconstruction provides a first glimpse of a new bacterial division.</title>
        <authorList>
            <person name="Pelletier E."/>
            <person name="Kreimeyer A."/>
            <person name="Bocs S."/>
            <person name="Rouy Z."/>
            <person name="Gyapay G."/>
            <person name="Chouari R."/>
            <person name="Riviere D."/>
            <person name="Ganesan A."/>
            <person name="Daegelen P."/>
            <person name="Sghir A."/>
            <person name="Cohen G.N."/>
            <person name="Medigue C."/>
            <person name="Weissenbach J."/>
            <person name="Le Paslier D."/>
        </authorList>
    </citation>
    <scope>NUCLEOTIDE SEQUENCE [LARGE SCALE GENOMIC DNA]</scope>
    <source>
        <strain evidence="4">Evry</strain>
    </source>
</reference>
<name>B0VF67_CLOAI</name>
<keyword evidence="1" id="KW-0175">Coiled coil</keyword>
<dbReference type="KEGG" id="caci:CLOAM0210"/>
<gene>
    <name evidence="3" type="ordered locus">CLOAM0210</name>
</gene>
<sequence>MNSSLCKIAICRLWSAITMYNYSTDNQLNNNTKGGSVNRKRTILKGELRNVEVELVSLLFGEMTPANQKGFVVKNASGRSFEHKINSSKFKSETSGTQGRLYVTLMEPNIHDSQGDYYTREEIQKACDHFAKHGLVGKCDVNHNMQPVPEFTVVENYILKTSDREHFPDTKVGAWVQVLKCEDLGSELWQKVEKGEFNGVSIYGRADDYSGTEASLSEIKNELNNLRKVAEHNNNSELQKGITAITEKISELEKGNPNLQIGDAIYSIEKSLKDLSVTMSRAISKSIPGEPDANQSNVDKEVTIDGNKIMVKASHREIYKGISDVDSGKPMNILSANTTSLFIDEVIGSQPGDTLSDISVLPLLKDEKIDVGLIDDLVFKNSLDGALTAQNVSTADLSVPTGILNAEFTLGRDVVEFYKDKYGEDAFGAYVENHIAKKTEKAIRMLLFKGDRASATAKIKALDGVIKLATTATDVTNLSKATYTDWAKRFEAALLAFSDEMLEEQENFKFYVSHKDLIRIRAELAKRETGAGDRLLLEGGNVSFAGIPVKPRLMDADYIIGGLPKFIIVGYRTDAELKVEHHGSDWKYHWYIRIRPGITYISGFVKVFKLTT</sequence>
<evidence type="ECO:0000313" key="3">
    <source>
        <dbReference type="EMBL" id="CAO80119.1"/>
    </source>
</evidence>
<organism evidence="3 4">
    <name type="scientific">Cloacimonas acidaminovorans (strain Evry)</name>
    <dbReference type="NCBI Taxonomy" id="459349"/>
    <lineage>
        <taxon>Bacteria</taxon>
        <taxon>Pseudomonadati</taxon>
        <taxon>Candidatus Cloacimonadota</taxon>
        <taxon>Candidatus Cloacimonadia</taxon>
        <taxon>Candidatus Cloacimonadales</taxon>
        <taxon>Candidatus Cloacimonadaceae</taxon>
        <taxon>Candidatus Cloacimonas</taxon>
    </lineage>
</organism>
<feature type="coiled-coil region" evidence="1">
    <location>
        <begin position="209"/>
        <end position="236"/>
    </location>
</feature>
<dbReference type="Proteomes" id="UP000002019">
    <property type="component" value="Chromosome"/>
</dbReference>
<dbReference type="EMBL" id="CU466930">
    <property type="protein sequence ID" value="CAO80119.1"/>
    <property type="molecule type" value="Genomic_DNA"/>
</dbReference>
<keyword evidence="4" id="KW-1185">Reference proteome</keyword>
<evidence type="ECO:0000259" key="2">
    <source>
        <dbReference type="Pfam" id="PF14550"/>
    </source>
</evidence>
<evidence type="ECO:0000256" key="1">
    <source>
        <dbReference type="SAM" id="Coils"/>
    </source>
</evidence>